<dbReference type="EMBL" id="CAJOBH010144279">
    <property type="protein sequence ID" value="CAF4819242.1"/>
    <property type="molecule type" value="Genomic_DNA"/>
</dbReference>
<dbReference type="Proteomes" id="UP000681967">
    <property type="component" value="Unassembled WGS sequence"/>
</dbReference>
<name>A0A8S3C0C8_9BILA</name>
<sequence length="66" mass="7541">MSNIISNDEFIDQNVLNEPRIEFCISTSETASDDLQASTEKFSNLKQVSFQIEDNDNEIINNNNDK</sequence>
<dbReference type="Proteomes" id="UP000681720">
    <property type="component" value="Unassembled WGS sequence"/>
</dbReference>
<dbReference type="EMBL" id="CAJOBJ010169586">
    <property type="protein sequence ID" value="CAF4877620.1"/>
    <property type="molecule type" value="Genomic_DNA"/>
</dbReference>
<evidence type="ECO:0000313" key="4">
    <source>
        <dbReference type="Proteomes" id="UP000681720"/>
    </source>
</evidence>
<dbReference type="Proteomes" id="UP000676336">
    <property type="component" value="Unassembled WGS sequence"/>
</dbReference>
<organism evidence="3 4">
    <name type="scientific">Rotaria magnacalcarata</name>
    <dbReference type="NCBI Taxonomy" id="392030"/>
    <lineage>
        <taxon>Eukaryota</taxon>
        <taxon>Metazoa</taxon>
        <taxon>Spiralia</taxon>
        <taxon>Gnathifera</taxon>
        <taxon>Rotifera</taxon>
        <taxon>Eurotatoria</taxon>
        <taxon>Bdelloidea</taxon>
        <taxon>Philodinida</taxon>
        <taxon>Philodinidae</taxon>
        <taxon>Rotaria</taxon>
    </lineage>
</organism>
<feature type="non-terminal residue" evidence="3">
    <location>
        <position position="66"/>
    </location>
</feature>
<dbReference type="EMBL" id="CAJOBI010164845">
    <property type="protein sequence ID" value="CAF4865467.1"/>
    <property type="molecule type" value="Genomic_DNA"/>
</dbReference>
<reference evidence="3" key="1">
    <citation type="submission" date="2021-02" db="EMBL/GenBank/DDBJ databases">
        <authorList>
            <person name="Nowell W R."/>
        </authorList>
    </citation>
    <scope>NUCLEOTIDE SEQUENCE</scope>
</reference>
<proteinExistence type="predicted"/>
<evidence type="ECO:0000313" key="1">
    <source>
        <dbReference type="EMBL" id="CAF4819242.1"/>
    </source>
</evidence>
<evidence type="ECO:0000313" key="2">
    <source>
        <dbReference type="EMBL" id="CAF4865467.1"/>
    </source>
</evidence>
<protein>
    <submittedName>
        <fullName evidence="3">Uncharacterized protein</fullName>
    </submittedName>
</protein>
<evidence type="ECO:0000313" key="3">
    <source>
        <dbReference type="EMBL" id="CAF4877620.1"/>
    </source>
</evidence>
<dbReference type="AlphaFoldDB" id="A0A8S3C0C8"/>
<accession>A0A8S3C0C8</accession>
<gene>
    <name evidence="1" type="ORF">BYL167_LOCUS48920</name>
    <name evidence="3" type="ORF">GIL414_LOCUS50699</name>
    <name evidence="2" type="ORF">SMN809_LOCUS50064</name>
</gene>
<comment type="caution">
    <text evidence="3">The sequence shown here is derived from an EMBL/GenBank/DDBJ whole genome shotgun (WGS) entry which is preliminary data.</text>
</comment>